<dbReference type="EMBL" id="LKTM01000385">
    <property type="protein sequence ID" value="KQH75157.1"/>
    <property type="molecule type" value="Genomic_DNA"/>
</dbReference>
<feature type="region of interest" description="Disordered" evidence="1">
    <location>
        <begin position="20"/>
        <end position="48"/>
    </location>
</feature>
<accession>A0A0Q2Q5B6</accession>
<dbReference type="EMBL" id="MAEM01000193">
    <property type="protein sequence ID" value="OBS02366.1"/>
    <property type="molecule type" value="Genomic_DNA"/>
</dbReference>
<organism evidence="2 5">
    <name type="scientific">Mycobacterium gordonae</name>
    <dbReference type="NCBI Taxonomy" id="1778"/>
    <lineage>
        <taxon>Bacteria</taxon>
        <taxon>Bacillati</taxon>
        <taxon>Actinomycetota</taxon>
        <taxon>Actinomycetes</taxon>
        <taxon>Mycobacteriales</taxon>
        <taxon>Mycobacteriaceae</taxon>
        <taxon>Mycobacterium</taxon>
    </lineage>
</organism>
<feature type="region of interest" description="Disordered" evidence="1">
    <location>
        <begin position="122"/>
        <end position="170"/>
    </location>
</feature>
<dbReference type="Proteomes" id="UP000093757">
    <property type="component" value="Unassembled WGS sequence"/>
</dbReference>
<evidence type="ECO:0000313" key="4">
    <source>
        <dbReference type="EMBL" id="ORV92260.1"/>
    </source>
</evidence>
<keyword evidence="7" id="KW-1185">Reference proteome</keyword>
<evidence type="ECO:0000256" key="1">
    <source>
        <dbReference type="SAM" id="MobiDB-lite"/>
    </source>
</evidence>
<dbReference type="Proteomes" id="UP000193928">
    <property type="component" value="Unassembled WGS sequence"/>
</dbReference>
<evidence type="ECO:0000313" key="6">
    <source>
        <dbReference type="Proteomes" id="UP000093757"/>
    </source>
</evidence>
<dbReference type="AlphaFoldDB" id="A0A0Q2Q5B6"/>
<gene>
    <name evidence="3" type="ORF">A9W98_15270</name>
    <name evidence="2" type="ORF">AO501_22790</name>
    <name evidence="4" type="ORF">AWC08_19845</name>
</gene>
<reference evidence="2 5" key="1">
    <citation type="submission" date="2015-10" db="EMBL/GenBank/DDBJ databases">
        <title>Mycobacterium gordonae draft genome assembly.</title>
        <authorList>
            <person name="Ustinova V."/>
            <person name="Smirnova T."/>
            <person name="Blagodatskikh K."/>
            <person name="Varlamov D."/>
            <person name="Larionova E."/>
            <person name="Chernousova L."/>
        </authorList>
    </citation>
    <scope>NUCLEOTIDE SEQUENCE [LARGE SCALE GENOMIC DNA]</scope>
    <source>
        <strain evidence="2 5">CTRI 14-8773</strain>
    </source>
</reference>
<reference evidence="4 7" key="2">
    <citation type="submission" date="2016-01" db="EMBL/GenBank/DDBJ databases">
        <title>The new phylogeny of the genus Mycobacterium.</title>
        <authorList>
            <person name="Tarcisio F."/>
            <person name="Conor M."/>
            <person name="Antonella G."/>
            <person name="Elisabetta G."/>
            <person name="Giulia F.S."/>
            <person name="Sara T."/>
            <person name="Anna F."/>
            <person name="Clotilde B."/>
            <person name="Roberto B."/>
            <person name="Veronica D.S."/>
            <person name="Fabio R."/>
            <person name="Monica P."/>
            <person name="Olivier J."/>
            <person name="Enrico T."/>
            <person name="Nicola S."/>
        </authorList>
    </citation>
    <scope>NUCLEOTIDE SEQUENCE [LARGE SCALE GENOMIC DNA]</scope>
    <source>
        <strain evidence="4 7">DSM 44160</strain>
    </source>
</reference>
<evidence type="ECO:0000313" key="3">
    <source>
        <dbReference type="EMBL" id="OBS02366.1"/>
    </source>
</evidence>
<comment type="caution">
    <text evidence="2">The sequence shown here is derived from an EMBL/GenBank/DDBJ whole genome shotgun (WGS) entry which is preliminary data.</text>
</comment>
<reference evidence="3 6" key="3">
    <citation type="submission" date="2016-06" db="EMBL/GenBank/DDBJ databases">
        <authorList>
            <person name="Kjaerup R.B."/>
            <person name="Dalgaard T.S."/>
            <person name="Juul-Madsen H.R."/>
        </authorList>
    </citation>
    <scope>NUCLEOTIDE SEQUENCE [LARGE SCALE GENOMIC DNA]</scope>
    <source>
        <strain evidence="3 6">1245752.6</strain>
    </source>
</reference>
<protein>
    <submittedName>
        <fullName evidence="2">Uncharacterized protein</fullName>
    </submittedName>
</protein>
<feature type="compositionally biased region" description="Low complexity" evidence="1">
    <location>
        <begin position="146"/>
        <end position="167"/>
    </location>
</feature>
<name>A0A0Q2Q5B6_MYCGO</name>
<proteinExistence type="predicted"/>
<sequence>MKGGDPHAVGVGEPQLRARMGSFLAQDQPGAGRPAAQVDQSGGLGDPGAVAEPTCGVDRRVPALGEVEGVHGVLHPPIDGVAEGEPHPGSVAGVGEVVSGPGGIAAHQNLRPVGIIATTRVGSPRRGQRRQRLLQDDDGVTGGMEPALPVRSSPARASPPAISGRSRNASSGWCPNDFFQVGVAPILLSEWSITNVASCRSHSR</sequence>
<evidence type="ECO:0000313" key="7">
    <source>
        <dbReference type="Proteomes" id="UP000193928"/>
    </source>
</evidence>
<dbReference type="EMBL" id="LQOY01000050">
    <property type="protein sequence ID" value="ORV92260.1"/>
    <property type="molecule type" value="Genomic_DNA"/>
</dbReference>
<evidence type="ECO:0000313" key="5">
    <source>
        <dbReference type="Proteomes" id="UP000051677"/>
    </source>
</evidence>
<evidence type="ECO:0000313" key="2">
    <source>
        <dbReference type="EMBL" id="KQH75157.1"/>
    </source>
</evidence>
<dbReference type="Proteomes" id="UP000051677">
    <property type="component" value="Unassembled WGS sequence"/>
</dbReference>